<accession>A0A6G1H5U1</accession>
<feature type="region of interest" description="Disordered" evidence="2">
    <location>
        <begin position="222"/>
        <end position="251"/>
    </location>
</feature>
<feature type="compositionally biased region" description="Basic and acidic residues" evidence="2">
    <location>
        <begin position="415"/>
        <end position="427"/>
    </location>
</feature>
<feature type="region of interest" description="Disordered" evidence="2">
    <location>
        <begin position="41"/>
        <end position="103"/>
    </location>
</feature>
<keyword evidence="4" id="KW-1185">Reference proteome</keyword>
<feature type="compositionally biased region" description="Low complexity" evidence="2">
    <location>
        <begin position="280"/>
        <end position="300"/>
    </location>
</feature>
<feature type="region of interest" description="Disordered" evidence="2">
    <location>
        <begin position="280"/>
        <end position="345"/>
    </location>
</feature>
<dbReference type="OrthoDB" id="341898at2759"/>
<evidence type="ECO:0008006" key="5">
    <source>
        <dbReference type="Google" id="ProtNLM"/>
    </source>
</evidence>
<dbReference type="Proteomes" id="UP000800041">
    <property type="component" value="Unassembled WGS sequence"/>
</dbReference>
<feature type="compositionally biased region" description="Basic and acidic residues" evidence="2">
    <location>
        <begin position="241"/>
        <end position="251"/>
    </location>
</feature>
<evidence type="ECO:0000313" key="3">
    <source>
        <dbReference type="EMBL" id="KAF1988434.1"/>
    </source>
</evidence>
<dbReference type="EMBL" id="ML977148">
    <property type="protein sequence ID" value="KAF1988434.1"/>
    <property type="molecule type" value="Genomic_DNA"/>
</dbReference>
<gene>
    <name evidence="3" type="ORF">K402DRAFT_419291</name>
</gene>
<reference evidence="3" key="1">
    <citation type="journal article" date="2020" name="Stud. Mycol.">
        <title>101 Dothideomycetes genomes: a test case for predicting lifestyles and emergence of pathogens.</title>
        <authorList>
            <person name="Haridas S."/>
            <person name="Albert R."/>
            <person name="Binder M."/>
            <person name="Bloem J."/>
            <person name="Labutti K."/>
            <person name="Salamov A."/>
            <person name="Andreopoulos B."/>
            <person name="Baker S."/>
            <person name="Barry K."/>
            <person name="Bills G."/>
            <person name="Bluhm B."/>
            <person name="Cannon C."/>
            <person name="Castanera R."/>
            <person name="Culley D."/>
            <person name="Daum C."/>
            <person name="Ezra D."/>
            <person name="Gonzalez J."/>
            <person name="Henrissat B."/>
            <person name="Kuo A."/>
            <person name="Liang C."/>
            <person name="Lipzen A."/>
            <person name="Lutzoni F."/>
            <person name="Magnuson J."/>
            <person name="Mondo S."/>
            <person name="Nolan M."/>
            <person name="Ohm R."/>
            <person name="Pangilinan J."/>
            <person name="Park H.-J."/>
            <person name="Ramirez L."/>
            <person name="Alfaro M."/>
            <person name="Sun H."/>
            <person name="Tritt A."/>
            <person name="Yoshinaga Y."/>
            <person name="Zwiers L.-H."/>
            <person name="Turgeon B."/>
            <person name="Goodwin S."/>
            <person name="Spatafora J."/>
            <person name="Crous P."/>
            <person name="Grigoriev I."/>
        </authorList>
    </citation>
    <scope>NUCLEOTIDE SEQUENCE</scope>
    <source>
        <strain evidence="3">CBS 113979</strain>
    </source>
</reference>
<feature type="compositionally biased region" description="Polar residues" evidence="2">
    <location>
        <begin position="1"/>
        <end position="19"/>
    </location>
</feature>
<evidence type="ECO:0000313" key="4">
    <source>
        <dbReference type="Proteomes" id="UP000800041"/>
    </source>
</evidence>
<feature type="region of interest" description="Disordered" evidence="2">
    <location>
        <begin position="1"/>
        <end position="20"/>
    </location>
</feature>
<feature type="compositionally biased region" description="Polar residues" evidence="2">
    <location>
        <begin position="188"/>
        <end position="203"/>
    </location>
</feature>
<dbReference type="InterPro" id="IPR015267">
    <property type="entry name" value="PPP4R2"/>
</dbReference>
<organism evidence="3 4">
    <name type="scientific">Aulographum hederae CBS 113979</name>
    <dbReference type="NCBI Taxonomy" id="1176131"/>
    <lineage>
        <taxon>Eukaryota</taxon>
        <taxon>Fungi</taxon>
        <taxon>Dikarya</taxon>
        <taxon>Ascomycota</taxon>
        <taxon>Pezizomycotina</taxon>
        <taxon>Dothideomycetes</taxon>
        <taxon>Pleosporomycetidae</taxon>
        <taxon>Aulographales</taxon>
        <taxon>Aulographaceae</taxon>
    </lineage>
</organism>
<feature type="region of interest" description="Disordered" evidence="2">
    <location>
        <begin position="363"/>
        <end position="468"/>
    </location>
</feature>
<dbReference type="PANTHER" id="PTHR16487:SF0">
    <property type="entry name" value="PROTEIN PHOSPHATASE 4 REGULATORY SUBUNIT 2-RELATED"/>
    <property type="match status" value="1"/>
</dbReference>
<feature type="compositionally biased region" description="Basic and acidic residues" evidence="2">
    <location>
        <begin position="378"/>
        <end position="387"/>
    </location>
</feature>
<dbReference type="AlphaFoldDB" id="A0A6G1H5U1"/>
<sequence length="468" mass="49043">MISSEQWLEQASNGESIDASQWPEVLGHVLSQIDYIVRNEFPHPPESSLAAQKNNLRSDIPEDSSDIESASQDKENANPVTPPPSSRPAGSDPQSEPEPEYPFLPPDVLAIIASIRASLNTSFVEQPPHTIQRIAELILRPKQYYRFLPSYLRAVDRVVAVSSPSTYFPLPQASPITGTGLLNGASGPGSSTLSTNPVNTLGSDESLGGALLTPIPWLVKRDSDSEAGDSDTGSLNTSPTRGRDGGAELKSEKMEIVDGPNGAGRIETVTVVNGVLVTSPSTSPVSPAGAGPQIAAGAAQETEEKEKQASVEEELKSAGGVTQGELIRQEQEHGEVPKPVATPRILRSNSAAAGAQAALAAAAGPAANLVQTEDAEEKEVPHARGPEEVGVEDMGPQPSRSEGLNIEAAVGRSTSKLDEPSEKKDVDTIMGDADDISEPSAGSKSKKVGETSQDEADVKMSDADEDAT</sequence>
<feature type="compositionally biased region" description="Basic and acidic residues" evidence="2">
    <location>
        <begin position="327"/>
        <end position="336"/>
    </location>
</feature>
<evidence type="ECO:0000256" key="2">
    <source>
        <dbReference type="SAM" id="MobiDB-lite"/>
    </source>
</evidence>
<evidence type="ECO:0000256" key="1">
    <source>
        <dbReference type="ARBA" id="ARBA00009207"/>
    </source>
</evidence>
<feature type="compositionally biased region" description="Basic and acidic residues" evidence="2">
    <location>
        <begin position="302"/>
        <end position="316"/>
    </location>
</feature>
<comment type="similarity">
    <text evidence="1">Belongs to the PPP4R2 family.</text>
</comment>
<dbReference type="Pfam" id="PF09184">
    <property type="entry name" value="PPP4R2"/>
    <property type="match status" value="1"/>
</dbReference>
<name>A0A6G1H5U1_9PEZI</name>
<dbReference type="GO" id="GO:0030289">
    <property type="term" value="C:protein phosphatase 4 complex"/>
    <property type="evidence" value="ECO:0007669"/>
    <property type="project" value="InterPro"/>
</dbReference>
<dbReference type="GO" id="GO:0005634">
    <property type="term" value="C:nucleus"/>
    <property type="evidence" value="ECO:0007669"/>
    <property type="project" value="TreeGrafter"/>
</dbReference>
<proteinExistence type="inferred from homology"/>
<feature type="compositionally biased region" description="Polar residues" evidence="2">
    <location>
        <begin position="231"/>
        <end position="240"/>
    </location>
</feature>
<feature type="region of interest" description="Disordered" evidence="2">
    <location>
        <begin position="179"/>
        <end position="207"/>
    </location>
</feature>
<dbReference type="GO" id="GO:0005737">
    <property type="term" value="C:cytoplasm"/>
    <property type="evidence" value="ECO:0007669"/>
    <property type="project" value="TreeGrafter"/>
</dbReference>
<protein>
    <recommendedName>
        <fullName evidence="5">PPP4R2-domain-containing protein</fullName>
    </recommendedName>
</protein>
<dbReference type="GO" id="GO:0019888">
    <property type="term" value="F:protein phosphatase regulator activity"/>
    <property type="evidence" value="ECO:0007669"/>
    <property type="project" value="InterPro"/>
</dbReference>
<dbReference type="PANTHER" id="PTHR16487">
    <property type="entry name" value="PPP4R2-RELATED PROTEIN"/>
    <property type="match status" value="1"/>
</dbReference>